<proteinExistence type="predicted"/>
<accession>A0A6G3QN43</accession>
<name>A0A6G3QN43_9ACTN</name>
<evidence type="ECO:0000313" key="2">
    <source>
        <dbReference type="EMBL" id="NEA84886.1"/>
    </source>
</evidence>
<organism evidence="2">
    <name type="scientific">Streptomyces sp. SID14436</name>
    <dbReference type="NCBI Taxonomy" id="2706070"/>
    <lineage>
        <taxon>Bacteria</taxon>
        <taxon>Bacillati</taxon>
        <taxon>Actinomycetota</taxon>
        <taxon>Actinomycetes</taxon>
        <taxon>Kitasatosporales</taxon>
        <taxon>Streptomycetaceae</taxon>
        <taxon>Streptomyces</taxon>
    </lineage>
</organism>
<feature type="compositionally biased region" description="Basic and acidic residues" evidence="1">
    <location>
        <begin position="32"/>
        <end position="49"/>
    </location>
</feature>
<dbReference type="EMBL" id="JAAGMD010000058">
    <property type="protein sequence ID" value="NEA84886.1"/>
    <property type="molecule type" value="Genomic_DNA"/>
</dbReference>
<feature type="region of interest" description="Disordered" evidence="1">
    <location>
        <begin position="32"/>
        <end position="61"/>
    </location>
</feature>
<feature type="compositionally biased region" description="Basic residues" evidence="1">
    <location>
        <begin position="50"/>
        <end position="61"/>
    </location>
</feature>
<sequence>MFEYEFQKLRQRELIDAAEEQRRVREAARVRRAARRDAGARGAADESHSRRTRRHRFARAA</sequence>
<dbReference type="AlphaFoldDB" id="A0A6G3QN43"/>
<protein>
    <submittedName>
        <fullName evidence="2">Uncharacterized protein</fullName>
    </submittedName>
</protein>
<evidence type="ECO:0000256" key="1">
    <source>
        <dbReference type="SAM" id="MobiDB-lite"/>
    </source>
</evidence>
<reference evidence="2" key="1">
    <citation type="submission" date="2020-01" db="EMBL/GenBank/DDBJ databases">
        <title>Insect and environment-associated Actinomycetes.</title>
        <authorList>
            <person name="Currrie C."/>
            <person name="Chevrette M."/>
            <person name="Carlson C."/>
            <person name="Stubbendieck R."/>
            <person name="Wendt-Pienkowski E."/>
        </authorList>
    </citation>
    <scope>NUCLEOTIDE SEQUENCE</scope>
    <source>
        <strain evidence="2">SID14436</strain>
    </source>
</reference>
<gene>
    <name evidence="2" type="ORF">G3I53_02085</name>
</gene>
<dbReference type="RefSeq" id="WP_164437970.1">
    <property type="nucleotide sequence ID" value="NZ_JAAGMD010000058.1"/>
</dbReference>
<comment type="caution">
    <text evidence="2">The sequence shown here is derived from an EMBL/GenBank/DDBJ whole genome shotgun (WGS) entry which is preliminary data.</text>
</comment>